<gene>
    <name evidence="1" type="ORF">NSU_4171</name>
</gene>
<protein>
    <submittedName>
        <fullName evidence="1">Uncharacterized protein</fullName>
    </submittedName>
</protein>
<name>G6EIK1_9SPHN</name>
<evidence type="ECO:0000313" key="2">
    <source>
        <dbReference type="Proteomes" id="UP000004030"/>
    </source>
</evidence>
<dbReference type="PATRIC" id="fig|1088721.3.peg.4109"/>
<reference evidence="1 2" key="1">
    <citation type="journal article" date="2012" name="J. Bacteriol.">
        <title>Genome sequence of benzo(a)pyrene-degrading bacterium Novosphingobium pentaromativorans US6-1.</title>
        <authorList>
            <person name="Luo Y.R."/>
            <person name="Kang S.G."/>
            <person name="Kim S.J."/>
            <person name="Kim M.R."/>
            <person name="Li N."/>
            <person name="Lee J.H."/>
            <person name="Kwon K.K."/>
        </authorList>
    </citation>
    <scope>NUCLEOTIDE SEQUENCE [LARGE SCALE GENOMIC DNA]</scope>
    <source>
        <strain evidence="1 2">US6-1</strain>
    </source>
</reference>
<accession>G6EIK1</accession>
<dbReference type="EMBL" id="AGFM01000064">
    <property type="protein sequence ID" value="EHJ58942.1"/>
    <property type="molecule type" value="Genomic_DNA"/>
</dbReference>
<dbReference type="AlphaFoldDB" id="G6EIK1"/>
<organism evidence="1 2">
    <name type="scientific">Novosphingobium pentaromativorans US6-1</name>
    <dbReference type="NCBI Taxonomy" id="1088721"/>
    <lineage>
        <taxon>Bacteria</taxon>
        <taxon>Pseudomonadati</taxon>
        <taxon>Pseudomonadota</taxon>
        <taxon>Alphaproteobacteria</taxon>
        <taxon>Sphingomonadales</taxon>
        <taxon>Sphingomonadaceae</taxon>
        <taxon>Novosphingobium</taxon>
    </lineage>
</organism>
<comment type="caution">
    <text evidence="1">The sequence shown here is derived from an EMBL/GenBank/DDBJ whole genome shotgun (WGS) entry which is preliminary data.</text>
</comment>
<dbReference type="Proteomes" id="UP000004030">
    <property type="component" value="Unassembled WGS sequence"/>
</dbReference>
<sequence length="54" mass="5671">MSEFAACSTGAGHQPQGCWQVVVSVLAGMALGLRRERRKVELEMGIGAGPVKIS</sequence>
<proteinExistence type="predicted"/>
<evidence type="ECO:0000313" key="1">
    <source>
        <dbReference type="EMBL" id="EHJ58942.1"/>
    </source>
</evidence>
<keyword evidence="2" id="KW-1185">Reference proteome</keyword>